<accession>A0A1I8GFN9</accession>
<evidence type="ECO:0000259" key="9">
    <source>
        <dbReference type="PROSITE" id="PS50157"/>
    </source>
</evidence>
<keyword evidence="3" id="KW-0677">Repeat</keyword>
<evidence type="ECO:0000256" key="8">
    <source>
        <dbReference type="SAM" id="MobiDB-lite"/>
    </source>
</evidence>
<dbReference type="WBParaSite" id="maker-uti_cns_0001811-snap-gene-0.10-mRNA-1">
    <property type="protein sequence ID" value="maker-uti_cns_0001811-snap-gene-0.10-mRNA-1"/>
    <property type="gene ID" value="maker-uti_cns_0001811-snap-gene-0.10"/>
</dbReference>
<protein>
    <submittedName>
        <fullName evidence="11">C2H2-type domain-containing protein</fullName>
    </submittedName>
</protein>
<evidence type="ECO:0000256" key="3">
    <source>
        <dbReference type="ARBA" id="ARBA00022737"/>
    </source>
</evidence>
<organism evidence="10 11">
    <name type="scientific">Macrostomum lignano</name>
    <dbReference type="NCBI Taxonomy" id="282301"/>
    <lineage>
        <taxon>Eukaryota</taxon>
        <taxon>Metazoa</taxon>
        <taxon>Spiralia</taxon>
        <taxon>Lophotrochozoa</taxon>
        <taxon>Platyhelminthes</taxon>
        <taxon>Rhabditophora</taxon>
        <taxon>Macrostomorpha</taxon>
        <taxon>Macrostomida</taxon>
        <taxon>Macrostomidae</taxon>
        <taxon>Macrostomum</taxon>
    </lineage>
</organism>
<evidence type="ECO:0000313" key="11">
    <source>
        <dbReference type="WBParaSite" id="maker-uti_cns_0001811-snap-gene-0.10-mRNA-1"/>
    </source>
</evidence>
<name>A0A1I8GFN9_9PLAT</name>
<dbReference type="PROSITE" id="PS50157">
    <property type="entry name" value="ZINC_FINGER_C2H2_2"/>
    <property type="match status" value="1"/>
</dbReference>
<proteinExistence type="predicted"/>
<dbReference type="InterPro" id="IPR013087">
    <property type="entry name" value="Znf_C2H2_type"/>
</dbReference>
<evidence type="ECO:0000256" key="5">
    <source>
        <dbReference type="ARBA" id="ARBA00022833"/>
    </source>
</evidence>
<dbReference type="GO" id="GO:0005634">
    <property type="term" value="C:nucleus"/>
    <property type="evidence" value="ECO:0007669"/>
    <property type="project" value="UniProtKB-SubCell"/>
</dbReference>
<evidence type="ECO:0000256" key="7">
    <source>
        <dbReference type="PROSITE-ProRule" id="PRU00042"/>
    </source>
</evidence>
<evidence type="ECO:0000256" key="6">
    <source>
        <dbReference type="ARBA" id="ARBA00023242"/>
    </source>
</evidence>
<evidence type="ECO:0000313" key="10">
    <source>
        <dbReference type="Proteomes" id="UP000095280"/>
    </source>
</evidence>
<sequence>MAMMEQHSSTYHELVPCNPQDFAAQERPTDCVTGPVLQCATCDKPFLFESHMLQHQRVHLLSFLRRSLARRSNGFRVVCTLSLEAATMPLSRMASAEPLPLDPVRIRAREKFNDQLDVLSLTGDRALNIWPRRRAYECRLCRLQFGLKRVALDHAEQHSQSAKCNFCGLDCQSVEAKLAHERRQHKEDIRKAVKARRQSKAAKVKAEGAAADSSSAQAAQTFYPHLEAPLAGSAFTEQYATILQCQNCHYCFTSLAALTDHVTNYRCQPAQPSGDIDPSGALAFAIGSSAGATDGSDGQQQSSASSMFVDAASESLRLVSSNELQCIQGLYHLRGAVGEAAQPQDQPQPIYYVDSSAIDPRLYMPVSETGYLPVESLAQQQQQYYYAYPAPPMPQQELPSQPEPDEQSNIGDS</sequence>
<dbReference type="SUPFAM" id="SSF57667">
    <property type="entry name" value="beta-beta-alpha zinc fingers"/>
    <property type="match status" value="1"/>
</dbReference>
<dbReference type="InterPro" id="IPR050888">
    <property type="entry name" value="ZnF_C2H2-type_TF"/>
</dbReference>
<keyword evidence="5" id="KW-0862">Zinc</keyword>
<keyword evidence="6" id="KW-0539">Nucleus</keyword>
<dbReference type="SMART" id="SM00355">
    <property type="entry name" value="ZnF_C2H2"/>
    <property type="match status" value="4"/>
</dbReference>
<evidence type="ECO:0000256" key="1">
    <source>
        <dbReference type="ARBA" id="ARBA00004123"/>
    </source>
</evidence>
<comment type="subcellular location">
    <subcellularLocation>
        <location evidence="1">Nucleus</location>
    </subcellularLocation>
</comment>
<evidence type="ECO:0000256" key="2">
    <source>
        <dbReference type="ARBA" id="ARBA00022723"/>
    </source>
</evidence>
<keyword evidence="2" id="KW-0479">Metal-binding</keyword>
<feature type="domain" description="C2H2-type" evidence="9">
    <location>
        <begin position="37"/>
        <end position="59"/>
    </location>
</feature>
<evidence type="ECO:0000256" key="4">
    <source>
        <dbReference type="ARBA" id="ARBA00022771"/>
    </source>
</evidence>
<feature type="region of interest" description="Disordered" evidence="8">
    <location>
        <begin position="388"/>
        <end position="413"/>
    </location>
</feature>
<reference evidence="11" key="1">
    <citation type="submission" date="2016-11" db="UniProtKB">
        <authorList>
            <consortium name="WormBaseParasite"/>
        </authorList>
    </citation>
    <scope>IDENTIFICATION</scope>
</reference>
<dbReference type="GO" id="GO:0008270">
    <property type="term" value="F:zinc ion binding"/>
    <property type="evidence" value="ECO:0007669"/>
    <property type="project" value="UniProtKB-KW"/>
</dbReference>
<dbReference type="PANTHER" id="PTHR24406">
    <property type="entry name" value="TRANSCRIPTIONAL REPRESSOR CTCFL-RELATED"/>
    <property type="match status" value="1"/>
</dbReference>
<dbReference type="Proteomes" id="UP000095280">
    <property type="component" value="Unplaced"/>
</dbReference>
<dbReference type="InterPro" id="IPR036236">
    <property type="entry name" value="Znf_C2H2_sf"/>
</dbReference>
<keyword evidence="10" id="KW-1185">Reference proteome</keyword>
<dbReference type="PROSITE" id="PS00028">
    <property type="entry name" value="ZINC_FINGER_C2H2_1"/>
    <property type="match status" value="2"/>
</dbReference>
<keyword evidence="4 7" id="KW-0863">Zinc-finger</keyword>
<dbReference type="AlphaFoldDB" id="A0A1I8GFN9"/>